<feature type="signal peptide" evidence="4">
    <location>
        <begin position="1"/>
        <end position="21"/>
    </location>
</feature>
<name>A0A158R142_NIPBR</name>
<dbReference type="AlphaFoldDB" id="A0A158R142"/>
<proteinExistence type="predicted"/>
<keyword evidence="3" id="KW-0106">Calcium</keyword>
<dbReference type="EMBL" id="UYSL01020929">
    <property type="protein sequence ID" value="VDL76637.1"/>
    <property type="molecule type" value="Genomic_DNA"/>
</dbReference>
<evidence type="ECO:0000256" key="3">
    <source>
        <dbReference type="ARBA" id="ARBA00022837"/>
    </source>
</evidence>
<dbReference type="Pfam" id="PF13499">
    <property type="entry name" value="EF-hand_7"/>
    <property type="match status" value="1"/>
</dbReference>
<dbReference type="InterPro" id="IPR011992">
    <property type="entry name" value="EF-hand-dom_pair"/>
</dbReference>
<evidence type="ECO:0000256" key="4">
    <source>
        <dbReference type="SAM" id="SignalP"/>
    </source>
</evidence>
<dbReference type="PANTHER" id="PTHR23104">
    <property type="entry name" value="MULTIPLE COAGULATION FACTOR DEFICIENCY PROTEIN 2 NEURAL STEM CELL DERIVED NEURONAL SURVIVAL PROTEIN"/>
    <property type="match status" value="1"/>
</dbReference>
<feature type="domain" description="EF-hand" evidence="5">
    <location>
        <begin position="51"/>
        <end position="86"/>
    </location>
</feature>
<reference evidence="8" key="1">
    <citation type="submission" date="2016-04" db="UniProtKB">
        <authorList>
            <consortium name="WormBaseParasite"/>
        </authorList>
    </citation>
    <scope>IDENTIFICATION</scope>
</reference>
<protein>
    <submittedName>
        <fullName evidence="8">Multiple coagulation factor deficiency protein 2 (inferred by orthology to a human protein)</fullName>
    </submittedName>
</protein>
<reference evidence="6 7" key="2">
    <citation type="submission" date="2018-11" db="EMBL/GenBank/DDBJ databases">
        <authorList>
            <consortium name="Pathogen Informatics"/>
        </authorList>
    </citation>
    <scope>NUCLEOTIDE SEQUENCE [LARGE SCALE GENOMIC DNA]</scope>
</reference>
<evidence type="ECO:0000256" key="2">
    <source>
        <dbReference type="ARBA" id="ARBA00022737"/>
    </source>
</evidence>
<dbReference type="GO" id="GO:0005509">
    <property type="term" value="F:calcium ion binding"/>
    <property type="evidence" value="ECO:0007669"/>
    <property type="project" value="InterPro"/>
</dbReference>
<keyword evidence="7" id="KW-1185">Reference proteome</keyword>
<keyword evidence="2" id="KW-0677">Repeat</keyword>
<feature type="domain" description="EF-hand" evidence="5">
    <location>
        <begin position="99"/>
        <end position="132"/>
    </location>
</feature>
<sequence length="132" mass="14866">MLNVAATLAFLLTAFVIHSECSSHFGGHDEVHDEAHIKQHLEDKIDVSKMTEEQQRFYYFSMSDLNKDNFIDGTEILKALTHDHSGGTGPGQPVVDEESYITMVDGVLKDMDFNGDGYIDFSEYMKKQKQGS</sequence>
<evidence type="ECO:0000259" key="5">
    <source>
        <dbReference type="PROSITE" id="PS50222"/>
    </source>
</evidence>
<evidence type="ECO:0000313" key="6">
    <source>
        <dbReference type="EMBL" id="VDL76637.1"/>
    </source>
</evidence>
<gene>
    <name evidence="6" type="ORF">NBR_LOCUS13048</name>
</gene>
<dbReference type="WBParaSite" id="NBR_0001304701-mRNA-1">
    <property type="protein sequence ID" value="NBR_0001304701-mRNA-1"/>
    <property type="gene ID" value="NBR_0001304701"/>
</dbReference>
<dbReference type="Gene3D" id="1.10.238.10">
    <property type="entry name" value="EF-hand"/>
    <property type="match status" value="1"/>
</dbReference>
<feature type="chain" id="PRO_5043135753" evidence="4">
    <location>
        <begin position="22"/>
        <end position="132"/>
    </location>
</feature>
<dbReference type="PANTHER" id="PTHR23104:SF12">
    <property type="entry name" value="EF-HAND DOMAIN-CONTAINING PROTEIN"/>
    <property type="match status" value="1"/>
</dbReference>
<evidence type="ECO:0000313" key="8">
    <source>
        <dbReference type="WBParaSite" id="NBR_0001304701-mRNA-1"/>
    </source>
</evidence>
<dbReference type="InterPro" id="IPR002048">
    <property type="entry name" value="EF_hand_dom"/>
</dbReference>
<dbReference type="STRING" id="27835.A0A158R142"/>
<evidence type="ECO:0000313" key="7">
    <source>
        <dbReference type="Proteomes" id="UP000271162"/>
    </source>
</evidence>
<dbReference type="InterPro" id="IPR052110">
    <property type="entry name" value="MCFD2-like"/>
</dbReference>
<dbReference type="OMA" id="GRLDKNM"/>
<dbReference type="InterPro" id="IPR018247">
    <property type="entry name" value="EF_Hand_1_Ca_BS"/>
</dbReference>
<accession>A0A158R142</accession>
<keyword evidence="1 4" id="KW-0732">Signal</keyword>
<dbReference type="PROSITE" id="PS50222">
    <property type="entry name" value="EF_HAND_2"/>
    <property type="match status" value="2"/>
</dbReference>
<dbReference type="Proteomes" id="UP000271162">
    <property type="component" value="Unassembled WGS sequence"/>
</dbReference>
<dbReference type="PROSITE" id="PS00018">
    <property type="entry name" value="EF_HAND_1"/>
    <property type="match status" value="2"/>
</dbReference>
<evidence type="ECO:0000256" key="1">
    <source>
        <dbReference type="ARBA" id="ARBA00022729"/>
    </source>
</evidence>
<organism evidence="8">
    <name type="scientific">Nippostrongylus brasiliensis</name>
    <name type="common">Rat hookworm</name>
    <dbReference type="NCBI Taxonomy" id="27835"/>
    <lineage>
        <taxon>Eukaryota</taxon>
        <taxon>Metazoa</taxon>
        <taxon>Ecdysozoa</taxon>
        <taxon>Nematoda</taxon>
        <taxon>Chromadorea</taxon>
        <taxon>Rhabditida</taxon>
        <taxon>Rhabditina</taxon>
        <taxon>Rhabditomorpha</taxon>
        <taxon>Strongyloidea</taxon>
        <taxon>Heligmosomidae</taxon>
        <taxon>Nippostrongylus</taxon>
    </lineage>
</organism>
<dbReference type="SUPFAM" id="SSF47473">
    <property type="entry name" value="EF-hand"/>
    <property type="match status" value="1"/>
</dbReference>